<dbReference type="InterPro" id="IPR019172">
    <property type="entry name" value="Osteopetrosis-assoc_TM_1"/>
</dbReference>
<dbReference type="PANTHER" id="PTHR15644">
    <property type="entry name" value="OSTEOPETROSIS ASSOCIATED TRANSMEMBRANE PROTEIN 1"/>
    <property type="match status" value="1"/>
</dbReference>
<sequence length="363" mass="41532">MLVRWLLLACPLAKSAHTIPCRTRESTWPTHRVTSSKKASNKTHHGRHPCGNLLANFSRTSSDFLECFVQNSRPITSCIDCQDHFLKLSEIYQQLTVADDDQTKQHCIDAVLNADRNRITATSFSYLRSLYVDARCYNCFERHPDGSMRREMSNDTAHFFRLRDATVACIDSLHHTVPSEESTVAKNRSVACKECRDEYIATTQFFRSLQKGNTDINICMDIVDAMNATHIRWSTNLGCVRTRPSLVAPIIAICVVIFLPLTFYTGVKYTYDKKKTKRNGCVSLTAPCLVRTRHRQRQKRRLLSSEDLSTIEDKVSTFPSTEGEEASEVDSLGAWLKEGRRHRMDRTESVTEDIERVVWNGVW</sequence>
<dbReference type="GO" id="GO:0005829">
    <property type="term" value="C:cytosol"/>
    <property type="evidence" value="ECO:0007669"/>
    <property type="project" value="TreeGrafter"/>
</dbReference>
<organism evidence="1">
    <name type="scientific">Cyprideis torosa</name>
    <dbReference type="NCBI Taxonomy" id="163714"/>
    <lineage>
        <taxon>Eukaryota</taxon>
        <taxon>Metazoa</taxon>
        <taxon>Ecdysozoa</taxon>
        <taxon>Arthropoda</taxon>
        <taxon>Crustacea</taxon>
        <taxon>Oligostraca</taxon>
        <taxon>Ostracoda</taxon>
        <taxon>Podocopa</taxon>
        <taxon>Podocopida</taxon>
        <taxon>Cytherocopina</taxon>
        <taxon>Cytheroidea</taxon>
        <taxon>Cytherideidae</taxon>
        <taxon>Cyprideis</taxon>
    </lineage>
</organism>
<dbReference type="PANTHER" id="PTHR15644:SF2">
    <property type="entry name" value="OSTEOPETROSIS-ASSOCIATED TRANSMEMBRANE PROTEIN 1"/>
    <property type="match status" value="1"/>
</dbReference>
<evidence type="ECO:0000313" key="1">
    <source>
        <dbReference type="EMBL" id="CAD7229569.1"/>
    </source>
</evidence>
<dbReference type="Pfam" id="PF09777">
    <property type="entry name" value="OSTMP1"/>
    <property type="match status" value="1"/>
</dbReference>
<proteinExistence type="predicted"/>
<dbReference type="EMBL" id="OB662144">
    <property type="protein sequence ID" value="CAD7229569.1"/>
    <property type="molecule type" value="Genomic_DNA"/>
</dbReference>
<dbReference type="AlphaFoldDB" id="A0A7R8ZRP6"/>
<dbReference type="OrthoDB" id="8021850at2759"/>
<name>A0A7R8ZRP6_9CRUS</name>
<protein>
    <submittedName>
        <fullName evidence="1">Uncharacterized protein</fullName>
    </submittedName>
</protein>
<reference evidence="1" key="1">
    <citation type="submission" date="2020-11" db="EMBL/GenBank/DDBJ databases">
        <authorList>
            <person name="Tran Van P."/>
        </authorList>
    </citation>
    <scope>NUCLEOTIDE SEQUENCE</scope>
</reference>
<gene>
    <name evidence="1" type="ORF">CTOB1V02_LOCUS7438</name>
</gene>
<accession>A0A7R8ZRP6</accession>